<evidence type="ECO:0000256" key="4">
    <source>
        <dbReference type="ARBA" id="ARBA00012142"/>
    </source>
</evidence>
<dbReference type="InterPro" id="IPR011037">
    <property type="entry name" value="Pyrv_Knase-like_insert_dom_sf"/>
</dbReference>
<dbReference type="SUPFAM" id="SSF51621">
    <property type="entry name" value="Phosphoenolpyruvate/pyruvate domain"/>
    <property type="match status" value="1"/>
</dbReference>
<dbReference type="InterPro" id="IPR015793">
    <property type="entry name" value="Pyrv_Knase_brl"/>
</dbReference>
<dbReference type="InterPro" id="IPR036918">
    <property type="entry name" value="Pyrv_Knase_C_sf"/>
</dbReference>
<dbReference type="NCBIfam" id="NF004491">
    <property type="entry name" value="PRK05826.1"/>
    <property type="match status" value="1"/>
</dbReference>
<dbReference type="Proteomes" id="UP001474120">
    <property type="component" value="Unassembled WGS sequence"/>
</dbReference>
<comment type="cofactor">
    <cofactor evidence="1">
        <name>K(+)</name>
        <dbReference type="ChEBI" id="CHEBI:29103"/>
    </cofactor>
</comment>
<sequence>MKKRKKTKIVATLGPAIGTKKKLKELMVAGVNVFRINFSHADYEDVKTKIKDIRDLNKESNYNVAVLADLQGPKLRVGVMEDGVVLKKGDEFMFTTEKCTGTKEKAFMTYQNFPKDVEKGESILIDDGKLLFEVLDTDRDTTVRAKVIRGGSLKSKKGVNLPNTKISLPALTKKDIKDAIFAIEQEVDWIALSFVRTPEDLVKLSDLIKEKSSYKIPIIAKIEKPEAVENINHLTSYCDGIMVARGDLGVEVPMQKVPIIQKMLVRKAKEARIPVIIATQMMESMITSQIPTRAEVNDVANSIMDGADAVMLSGETSIGEYPVEVIKAMRSIIVSVEDSELIEGYVQGVNCINERYISKAVCSNAAKLADEIEAAAITTLTNSGYTAFQISARRPKSNILAFSDNPRILAQLNLLWGVKAQFYDKMVSTDETVEDLNRITLERNYAKKGDFVINLTSMPVHDKGMVNTLRVSQL</sequence>
<dbReference type="SUPFAM" id="SSF50800">
    <property type="entry name" value="PK beta-barrel domain-like"/>
    <property type="match status" value="1"/>
</dbReference>
<evidence type="ECO:0000256" key="8">
    <source>
        <dbReference type="ARBA" id="ARBA00022777"/>
    </source>
</evidence>
<evidence type="ECO:0000256" key="11">
    <source>
        <dbReference type="ARBA" id="ARBA00023152"/>
    </source>
</evidence>
<keyword evidence="18" id="KW-1185">Reference proteome</keyword>
<evidence type="ECO:0000256" key="7">
    <source>
        <dbReference type="ARBA" id="ARBA00022741"/>
    </source>
</evidence>
<dbReference type="Pfam" id="PF02887">
    <property type="entry name" value="PK_C"/>
    <property type="match status" value="1"/>
</dbReference>
<proteinExistence type="inferred from homology"/>
<evidence type="ECO:0000256" key="13">
    <source>
        <dbReference type="NCBIfam" id="TIGR01064"/>
    </source>
</evidence>
<name>A0ABU9L4T5_9FLAO</name>
<gene>
    <name evidence="17" type="primary">pyk</name>
    <name evidence="17" type="ORF">AABB81_12025</name>
</gene>
<dbReference type="NCBIfam" id="TIGR01064">
    <property type="entry name" value="pyruv_kin"/>
    <property type="match status" value="1"/>
</dbReference>
<dbReference type="PRINTS" id="PR01050">
    <property type="entry name" value="PYRUVTKNASE"/>
</dbReference>
<dbReference type="GO" id="GO:0016301">
    <property type="term" value="F:kinase activity"/>
    <property type="evidence" value="ECO:0007669"/>
    <property type="project" value="UniProtKB-KW"/>
</dbReference>
<comment type="caution">
    <text evidence="17">The sequence shown here is derived from an EMBL/GenBank/DDBJ whole genome shotgun (WGS) entry which is preliminary data.</text>
</comment>
<evidence type="ECO:0000256" key="6">
    <source>
        <dbReference type="ARBA" id="ARBA00022723"/>
    </source>
</evidence>
<dbReference type="PANTHER" id="PTHR11817">
    <property type="entry name" value="PYRUVATE KINASE"/>
    <property type="match status" value="1"/>
</dbReference>
<evidence type="ECO:0000313" key="17">
    <source>
        <dbReference type="EMBL" id="MEL4456627.1"/>
    </source>
</evidence>
<comment type="catalytic activity">
    <reaction evidence="14">
        <text>pyruvate + ATP = phosphoenolpyruvate + ADP + H(+)</text>
        <dbReference type="Rhea" id="RHEA:18157"/>
        <dbReference type="ChEBI" id="CHEBI:15361"/>
        <dbReference type="ChEBI" id="CHEBI:15378"/>
        <dbReference type="ChEBI" id="CHEBI:30616"/>
        <dbReference type="ChEBI" id="CHEBI:58702"/>
        <dbReference type="ChEBI" id="CHEBI:456216"/>
        <dbReference type="EC" id="2.7.1.40"/>
    </reaction>
</comment>
<keyword evidence="5 14" id="KW-0808">Transferase</keyword>
<evidence type="ECO:0000259" key="16">
    <source>
        <dbReference type="Pfam" id="PF02887"/>
    </source>
</evidence>
<dbReference type="Gene3D" id="3.40.1380.20">
    <property type="entry name" value="Pyruvate kinase, C-terminal domain"/>
    <property type="match status" value="1"/>
</dbReference>
<evidence type="ECO:0000256" key="14">
    <source>
        <dbReference type="RuleBase" id="RU000504"/>
    </source>
</evidence>
<evidence type="ECO:0000256" key="2">
    <source>
        <dbReference type="ARBA" id="ARBA00004997"/>
    </source>
</evidence>
<dbReference type="NCBIfam" id="NF004978">
    <property type="entry name" value="PRK06354.1"/>
    <property type="match status" value="1"/>
</dbReference>
<dbReference type="InterPro" id="IPR018209">
    <property type="entry name" value="Pyrv_Knase_AS"/>
</dbReference>
<dbReference type="EMBL" id="JBCDNA010000003">
    <property type="protein sequence ID" value="MEL4456627.1"/>
    <property type="molecule type" value="Genomic_DNA"/>
</dbReference>
<evidence type="ECO:0000256" key="3">
    <source>
        <dbReference type="ARBA" id="ARBA00008663"/>
    </source>
</evidence>
<dbReference type="InterPro" id="IPR001697">
    <property type="entry name" value="Pyr_Knase"/>
</dbReference>
<keyword evidence="8 14" id="KW-0418">Kinase</keyword>
<dbReference type="PROSITE" id="PS00110">
    <property type="entry name" value="PYRUVATE_KINASE"/>
    <property type="match status" value="1"/>
</dbReference>
<feature type="domain" description="Pyruvate kinase C-terminal" evidence="16">
    <location>
        <begin position="360"/>
        <end position="471"/>
    </location>
</feature>
<keyword evidence="9" id="KW-0067">ATP-binding</keyword>
<dbReference type="InterPro" id="IPR015813">
    <property type="entry name" value="Pyrv/PenolPyrv_kinase-like_dom"/>
</dbReference>
<evidence type="ECO:0000256" key="12">
    <source>
        <dbReference type="ARBA" id="ARBA00023317"/>
    </source>
</evidence>
<dbReference type="Gene3D" id="2.40.33.10">
    <property type="entry name" value="PK beta-barrel domain-like"/>
    <property type="match status" value="1"/>
</dbReference>
<accession>A0ABU9L4T5</accession>
<organism evidence="17 18">
    <name type="scientific">Lutimonas vermicola</name>
    <dbReference type="NCBI Taxonomy" id="414288"/>
    <lineage>
        <taxon>Bacteria</taxon>
        <taxon>Pseudomonadati</taxon>
        <taxon>Bacteroidota</taxon>
        <taxon>Flavobacteriia</taxon>
        <taxon>Flavobacteriales</taxon>
        <taxon>Flavobacteriaceae</taxon>
        <taxon>Lutimonas</taxon>
    </lineage>
</organism>
<evidence type="ECO:0000256" key="9">
    <source>
        <dbReference type="ARBA" id="ARBA00022840"/>
    </source>
</evidence>
<evidence type="ECO:0000259" key="15">
    <source>
        <dbReference type="Pfam" id="PF00224"/>
    </source>
</evidence>
<protein>
    <recommendedName>
        <fullName evidence="4 13">Pyruvate kinase</fullName>
        <ecNumber evidence="4 13">2.7.1.40</ecNumber>
    </recommendedName>
</protein>
<evidence type="ECO:0000256" key="1">
    <source>
        <dbReference type="ARBA" id="ARBA00001958"/>
    </source>
</evidence>
<comment type="pathway">
    <text evidence="2 14">Carbohydrate degradation; glycolysis; pyruvate from D-glyceraldehyde 3-phosphate: step 5/5.</text>
</comment>
<dbReference type="Pfam" id="PF00224">
    <property type="entry name" value="PK"/>
    <property type="match status" value="1"/>
</dbReference>
<dbReference type="InterPro" id="IPR015795">
    <property type="entry name" value="Pyrv_Knase_C"/>
</dbReference>
<evidence type="ECO:0000256" key="10">
    <source>
        <dbReference type="ARBA" id="ARBA00022842"/>
    </source>
</evidence>
<dbReference type="RefSeq" id="WP_342160792.1">
    <property type="nucleotide sequence ID" value="NZ_JBCDNA010000003.1"/>
</dbReference>
<dbReference type="SUPFAM" id="SSF52935">
    <property type="entry name" value="PK C-terminal domain-like"/>
    <property type="match status" value="1"/>
</dbReference>
<keyword evidence="6" id="KW-0479">Metal-binding</keyword>
<dbReference type="InterPro" id="IPR015806">
    <property type="entry name" value="Pyrv_Knase_insert_dom_sf"/>
</dbReference>
<feature type="domain" description="Pyruvate kinase barrel" evidence="15">
    <location>
        <begin position="5"/>
        <end position="325"/>
    </location>
</feature>
<evidence type="ECO:0000256" key="5">
    <source>
        <dbReference type="ARBA" id="ARBA00022679"/>
    </source>
</evidence>
<dbReference type="EC" id="2.7.1.40" evidence="4 13"/>
<comment type="similarity">
    <text evidence="3 14">Belongs to the pyruvate kinase family.</text>
</comment>
<dbReference type="InterPro" id="IPR040442">
    <property type="entry name" value="Pyrv_kinase-like_dom_sf"/>
</dbReference>
<keyword evidence="12 17" id="KW-0670">Pyruvate</keyword>
<keyword evidence="7" id="KW-0547">Nucleotide-binding</keyword>
<dbReference type="Gene3D" id="3.20.20.60">
    <property type="entry name" value="Phosphoenolpyruvate-binding domains"/>
    <property type="match status" value="1"/>
</dbReference>
<reference evidence="17 18" key="1">
    <citation type="submission" date="2024-04" db="EMBL/GenBank/DDBJ databases">
        <title>whole genome sequencing of Lutimonas vermicola strain IMCC1616.</title>
        <authorList>
            <person name="Bae S.S."/>
        </authorList>
    </citation>
    <scope>NUCLEOTIDE SEQUENCE [LARGE SCALE GENOMIC DNA]</scope>
    <source>
        <strain evidence="17 18">IMCC1616</strain>
    </source>
</reference>
<evidence type="ECO:0000313" key="18">
    <source>
        <dbReference type="Proteomes" id="UP001474120"/>
    </source>
</evidence>
<keyword evidence="10 14" id="KW-0460">Magnesium</keyword>
<dbReference type="GO" id="GO:0004743">
    <property type="term" value="F:pyruvate kinase activity"/>
    <property type="evidence" value="ECO:0007669"/>
    <property type="project" value="UniProtKB-EC"/>
</dbReference>
<keyword evidence="11 14" id="KW-0324">Glycolysis</keyword>